<dbReference type="Proteomes" id="UP000249218">
    <property type="component" value="Unassembled WGS sequence"/>
</dbReference>
<name>A0A2W1BD15_HELAM</name>
<keyword evidence="2" id="KW-1185">Reference proteome</keyword>
<sequence>MIAQSCDRALVCALCTVYICRRKCPPSLTMTCQRAAHTTTLQFNCTPFLVLNARFSKRVNKSLEMRLRSGWFRIRSARQPAQAELLATSVEIKSSFVKRRRLGTRRDISTYTIAVLRSISSRRVSAPAGVITIHNVRRGA</sequence>
<evidence type="ECO:0000313" key="1">
    <source>
        <dbReference type="EMBL" id="PZC71775.1"/>
    </source>
</evidence>
<evidence type="ECO:0000313" key="2">
    <source>
        <dbReference type="Proteomes" id="UP000249218"/>
    </source>
</evidence>
<accession>A0A2W1BD15</accession>
<protein>
    <submittedName>
        <fullName evidence="1">Uncharacterized protein</fullName>
    </submittedName>
</protein>
<organism evidence="1 2">
    <name type="scientific">Helicoverpa armigera</name>
    <name type="common">Cotton bollworm</name>
    <name type="synonym">Heliothis armigera</name>
    <dbReference type="NCBI Taxonomy" id="29058"/>
    <lineage>
        <taxon>Eukaryota</taxon>
        <taxon>Metazoa</taxon>
        <taxon>Ecdysozoa</taxon>
        <taxon>Arthropoda</taxon>
        <taxon>Hexapoda</taxon>
        <taxon>Insecta</taxon>
        <taxon>Pterygota</taxon>
        <taxon>Neoptera</taxon>
        <taxon>Endopterygota</taxon>
        <taxon>Lepidoptera</taxon>
        <taxon>Glossata</taxon>
        <taxon>Ditrysia</taxon>
        <taxon>Noctuoidea</taxon>
        <taxon>Noctuidae</taxon>
        <taxon>Heliothinae</taxon>
        <taxon>Helicoverpa</taxon>
    </lineage>
</organism>
<proteinExistence type="predicted"/>
<dbReference type="EMBL" id="KZ150258">
    <property type="protein sequence ID" value="PZC71775.1"/>
    <property type="molecule type" value="Genomic_DNA"/>
</dbReference>
<reference evidence="1 2" key="1">
    <citation type="journal article" date="2017" name="BMC Biol.">
        <title>Genomic innovations, transcriptional plasticity and gene loss underlying the evolution and divergence of two highly polyphagous and invasive Helicoverpa pest species.</title>
        <authorList>
            <person name="Pearce S.L."/>
            <person name="Clarke D.F."/>
            <person name="East P.D."/>
            <person name="Elfekih S."/>
            <person name="Gordon K.H."/>
            <person name="Jermiin L.S."/>
            <person name="McGaughran A."/>
            <person name="Oakeshott J.G."/>
            <person name="Papanikolaou A."/>
            <person name="Perera O.P."/>
            <person name="Rane R.V."/>
            <person name="Richards S."/>
            <person name="Tay W.T."/>
            <person name="Walsh T.K."/>
            <person name="Anderson A."/>
            <person name="Anderson C.J."/>
            <person name="Asgari S."/>
            <person name="Board P.G."/>
            <person name="Bretschneider A."/>
            <person name="Campbell P.M."/>
            <person name="Chertemps T."/>
            <person name="Christeller J.T."/>
            <person name="Coppin C.W."/>
            <person name="Downes S.J."/>
            <person name="Duan G."/>
            <person name="Farnsworth C.A."/>
            <person name="Good R.T."/>
            <person name="Han L.B."/>
            <person name="Han Y.C."/>
            <person name="Hatje K."/>
            <person name="Horne I."/>
            <person name="Huang Y.P."/>
            <person name="Hughes D.S."/>
            <person name="Jacquin-Joly E."/>
            <person name="James W."/>
            <person name="Jhangiani S."/>
            <person name="Kollmar M."/>
            <person name="Kuwar S.S."/>
            <person name="Li S."/>
            <person name="Liu N.Y."/>
            <person name="Maibeche M.T."/>
            <person name="Miller J.R."/>
            <person name="Montagne N."/>
            <person name="Perry T."/>
            <person name="Qu J."/>
            <person name="Song S.V."/>
            <person name="Sutton G.G."/>
            <person name="Vogel H."/>
            <person name="Walenz B.P."/>
            <person name="Xu W."/>
            <person name="Zhang H.J."/>
            <person name="Zou Z."/>
            <person name="Batterham P."/>
            <person name="Edwards O.R."/>
            <person name="Feyereisen R."/>
            <person name="Gibbs R.A."/>
            <person name="Heckel D.G."/>
            <person name="McGrath A."/>
            <person name="Robin C."/>
            <person name="Scherer S.E."/>
            <person name="Worley K.C."/>
            <person name="Wu Y.D."/>
        </authorList>
    </citation>
    <scope>NUCLEOTIDE SEQUENCE [LARGE SCALE GENOMIC DNA]</scope>
    <source>
        <strain evidence="1">Harm_GR_Male_#8</strain>
        <tissue evidence="1">Whole organism</tissue>
    </source>
</reference>
<gene>
    <name evidence="1" type="primary">HaOG212538</name>
    <name evidence="1" type="ORF">B5X24_HaOG212538</name>
</gene>
<dbReference type="AlphaFoldDB" id="A0A2W1BD15"/>